<comment type="caution">
    <text evidence="14">The sequence shown here is derived from an EMBL/GenBank/DDBJ whole genome shotgun (WGS) entry which is preliminary data.</text>
</comment>
<dbReference type="GO" id="GO:0030288">
    <property type="term" value="C:outer membrane-bounded periplasmic space"/>
    <property type="evidence" value="ECO:0007669"/>
    <property type="project" value="TreeGrafter"/>
</dbReference>
<dbReference type="PROSITE" id="PS51318">
    <property type="entry name" value="TAT"/>
    <property type="match status" value="1"/>
</dbReference>
<dbReference type="Gene3D" id="3.40.228.10">
    <property type="entry name" value="Dimethylsulfoxide Reductase, domain 2"/>
    <property type="match status" value="1"/>
</dbReference>
<feature type="binding site" evidence="9">
    <location>
        <position position="475"/>
    </location>
    <ligand>
        <name>Mo-bis(molybdopterin guanine dinucleotide)</name>
        <dbReference type="ChEBI" id="CHEBI:60539"/>
    </ligand>
</feature>
<keyword evidence="8" id="KW-0560">Oxidoreductase</keyword>
<evidence type="ECO:0000313" key="14">
    <source>
        <dbReference type="EMBL" id="PKI80289.1"/>
    </source>
</evidence>
<feature type="domain" description="Molybdopterin dinucleotide-binding" evidence="12">
    <location>
        <begin position="677"/>
        <end position="795"/>
    </location>
</feature>
<dbReference type="InterPro" id="IPR006655">
    <property type="entry name" value="Mopterin_OxRdtase_prok_CS"/>
</dbReference>
<evidence type="ECO:0000256" key="3">
    <source>
        <dbReference type="ARBA" id="ARBA00011885"/>
    </source>
</evidence>
<dbReference type="NCBIfam" id="TIGR00509">
    <property type="entry name" value="bisC_fam"/>
    <property type="match status" value="1"/>
</dbReference>
<evidence type="ECO:0000256" key="6">
    <source>
        <dbReference type="ARBA" id="ARBA00022729"/>
    </source>
</evidence>
<dbReference type="GO" id="GO:0009061">
    <property type="term" value="P:anaerobic respiration"/>
    <property type="evidence" value="ECO:0007669"/>
    <property type="project" value="TreeGrafter"/>
</dbReference>
<dbReference type="Pfam" id="PF00384">
    <property type="entry name" value="Molybdopterin"/>
    <property type="match status" value="1"/>
</dbReference>
<keyword evidence="6 10" id="KW-0732">Signal</keyword>
<dbReference type="CDD" id="cd02793">
    <property type="entry name" value="MopB_CT_DMSOR-BSOR-TMAOR"/>
    <property type="match status" value="1"/>
</dbReference>
<feature type="binding site" evidence="9">
    <location>
        <position position="548"/>
    </location>
    <ligand>
        <name>Mo-bis(molybdopterin guanine dinucleotide)</name>
        <dbReference type="ChEBI" id="CHEBI:60539"/>
    </ligand>
</feature>
<dbReference type="Pfam" id="PF18364">
    <property type="entry name" value="Molybdopterin_N"/>
    <property type="match status" value="1"/>
</dbReference>
<comment type="similarity">
    <text evidence="2">Belongs to the prokaryotic molybdopterin-containing oxidoreductase family.</text>
</comment>
<dbReference type="PANTHER" id="PTHR43742:SF10">
    <property type="entry name" value="TRIMETHYLAMINE-N-OXIDE REDUCTASE 2"/>
    <property type="match status" value="1"/>
</dbReference>
<evidence type="ECO:0000259" key="13">
    <source>
        <dbReference type="Pfam" id="PF18364"/>
    </source>
</evidence>
<keyword evidence="4 9" id="KW-0500">Molybdenum</keyword>
<dbReference type="OrthoDB" id="9759518at2"/>
<evidence type="ECO:0000313" key="15">
    <source>
        <dbReference type="Proteomes" id="UP000233248"/>
    </source>
</evidence>
<dbReference type="AlphaFoldDB" id="A0A2N1J153"/>
<comment type="cofactor">
    <cofactor evidence="9">
        <name>Mo-bis(molybdopterin guanine dinucleotide)</name>
        <dbReference type="ChEBI" id="CHEBI:60539"/>
    </cofactor>
    <text evidence="9">Binds 1 molybdenum-bis(molybdopterin guanine dinucleotide) (Mo-bis-MGD) cofactor per subunit.</text>
</comment>
<sequence length="820" mass="93009">MGNIKRREFLKGSSAAAASALLFNNLSANSLISGPVANKSKSISGSHFGAFRAHVKGGQFTGVTAFEDDPNPSPMINALPSRTYAKTRVEYPMVREGFLKHGHKSDTSKRGTEKFVRVSWEKALDLVASEIQRVQKKYGYKSIYAGSYGWYCTGKLHNPQTLMNRMMKISGGYVGRIGDYSTGAAQIILPHVLGSIEVYEQQTSWPLVLKHAKNVVFWGANPLVTCQIEWDVAGHGAFPYLEQLKKAHKKGQIDVYSVDPVKNDTAMYFDSTMIKPKPNTDVAMMLGMMHYLHTTKQYDEEFIKKYTVGFKDFEDYLLGKVDNTPKTLKWASNICGVKEEEIKKFAQTLKDKKSMLMAGWGVQRADHGEQFHWTLVTLACMLGQIGVPGCGFGFSYHYSNGGTPSSHAPGLGGISTNINSSRQGPWTKYEPYNIPCARMVDMISNPGKVIDFNGRKIEYPEIKMVYWTSGNPFHHHQDRNNMIEAWKRLETFIVHEPHWTPTARMADIVLPATTEIERNDIEIIGDYNSSHIIAMKKAIEPVKESKDDYEICRLISKRLGYEKEFTDGKKTQMDWIKEFYNNSKMQGENKGIKMPSFEEFWEKGYVKFEVRKEDKNFTRYEKYRQNPMLHPLGTPSGKIEISSRVIKKFNYDDCLHYPSWIEPAEWLGSKESKKYPLHVLSPHPKYRLHSQLSNTWIRDLYEVNGREPIWINPEDAKKRGIKNGDIVKVYNKRGSTLAGAIVTNNVLPGVVKMDEGGWYDPKEPGKDKTMCKHGDVNQLTIDKGTSKLAQGNISNTALVEIEKYTKQAPEITVFDKPAIV</sequence>
<feature type="chain" id="PRO_5014910100" description="trimethylamine-N-oxide reductase" evidence="10">
    <location>
        <begin position="29"/>
        <end position="820"/>
    </location>
</feature>
<dbReference type="GO" id="GO:0009055">
    <property type="term" value="F:electron transfer activity"/>
    <property type="evidence" value="ECO:0007669"/>
    <property type="project" value="TreeGrafter"/>
</dbReference>
<comment type="subcellular location">
    <subcellularLocation>
        <location evidence="1">Periplasm</location>
    </subcellularLocation>
</comment>
<organism evidence="14 15">
    <name type="scientific">Malaciobacter halophilus</name>
    <dbReference type="NCBI Taxonomy" id="197482"/>
    <lineage>
        <taxon>Bacteria</taxon>
        <taxon>Pseudomonadati</taxon>
        <taxon>Campylobacterota</taxon>
        <taxon>Epsilonproteobacteria</taxon>
        <taxon>Campylobacterales</taxon>
        <taxon>Arcobacteraceae</taxon>
        <taxon>Malaciobacter</taxon>
    </lineage>
</organism>
<dbReference type="InterPro" id="IPR006656">
    <property type="entry name" value="Mopterin_OxRdtase"/>
</dbReference>
<evidence type="ECO:0000256" key="4">
    <source>
        <dbReference type="ARBA" id="ARBA00022505"/>
    </source>
</evidence>
<evidence type="ECO:0000256" key="7">
    <source>
        <dbReference type="ARBA" id="ARBA00022764"/>
    </source>
</evidence>
<dbReference type="RefSeq" id="WP_101185285.1">
    <property type="nucleotide sequence ID" value="NZ_CP031218.1"/>
</dbReference>
<feature type="binding site" evidence="9">
    <location>
        <position position="364"/>
    </location>
    <ligand>
        <name>Mo-bis(molybdopterin guanine dinucleotide)</name>
        <dbReference type="ChEBI" id="CHEBI:60539"/>
    </ligand>
</feature>
<feature type="binding site" evidence="9">
    <location>
        <position position="471"/>
    </location>
    <ligand>
        <name>Mo-bis(molybdopterin guanine dinucleotide)</name>
        <dbReference type="ChEBI" id="CHEBI:60539"/>
    </ligand>
</feature>
<dbReference type="GO" id="GO:0030151">
    <property type="term" value="F:molybdenum ion binding"/>
    <property type="evidence" value="ECO:0007669"/>
    <property type="project" value="TreeGrafter"/>
</dbReference>
<evidence type="ECO:0000259" key="11">
    <source>
        <dbReference type="Pfam" id="PF00384"/>
    </source>
</evidence>
<feature type="binding site" evidence="9">
    <location>
        <position position="150"/>
    </location>
    <ligand>
        <name>Mo-bis(molybdopterin guanine dinucleotide)</name>
        <dbReference type="ChEBI" id="CHEBI:60539"/>
    </ligand>
</feature>
<dbReference type="PROSITE" id="PS00932">
    <property type="entry name" value="MOLYBDOPTERIN_PROK_3"/>
    <property type="match status" value="1"/>
</dbReference>
<accession>A0A2N1J153</accession>
<evidence type="ECO:0000259" key="12">
    <source>
        <dbReference type="Pfam" id="PF01568"/>
    </source>
</evidence>
<dbReference type="Gene3D" id="2.40.40.20">
    <property type="match status" value="1"/>
</dbReference>
<evidence type="ECO:0000256" key="10">
    <source>
        <dbReference type="SAM" id="SignalP"/>
    </source>
</evidence>
<dbReference type="EC" id="1.7.2.3" evidence="3"/>
<feature type="binding site" evidence="9">
    <location>
        <position position="518"/>
    </location>
    <ligand>
        <name>Mo-bis(molybdopterin guanine dinucleotide)</name>
        <dbReference type="ChEBI" id="CHEBI:60539"/>
    </ligand>
</feature>
<keyword evidence="5 9" id="KW-0479">Metal-binding</keyword>
<proteinExistence type="inferred from homology"/>
<name>A0A2N1J153_9BACT</name>
<dbReference type="FunFam" id="2.40.40.20:FF:000009">
    <property type="entry name" value="Biotin sulfoxide reductase 2"/>
    <property type="match status" value="1"/>
</dbReference>
<dbReference type="Proteomes" id="UP000233248">
    <property type="component" value="Unassembled WGS sequence"/>
</dbReference>
<evidence type="ECO:0000256" key="1">
    <source>
        <dbReference type="ARBA" id="ARBA00004418"/>
    </source>
</evidence>
<dbReference type="InterPro" id="IPR006657">
    <property type="entry name" value="MoPterin_dinucl-bd_dom"/>
</dbReference>
<dbReference type="InterPro" id="IPR041460">
    <property type="entry name" value="Molybdopterin_N"/>
</dbReference>
<dbReference type="PANTHER" id="PTHR43742">
    <property type="entry name" value="TRIMETHYLAMINE-N-OXIDE REDUCTASE"/>
    <property type="match status" value="1"/>
</dbReference>
<protein>
    <recommendedName>
        <fullName evidence="3">trimethylamine-N-oxide reductase</fullName>
        <ecNumber evidence="3">1.7.2.3</ecNumber>
    </recommendedName>
</protein>
<reference evidence="14 15" key="1">
    <citation type="submission" date="2017-09" db="EMBL/GenBank/DDBJ databases">
        <title>Genomics of the genus Arcobacter.</title>
        <authorList>
            <person name="Perez-Cataluna A."/>
            <person name="Figueras M.J."/>
            <person name="Salas-Masso N."/>
        </authorList>
    </citation>
    <scope>NUCLEOTIDE SEQUENCE [LARGE SCALE GENOMIC DNA]</scope>
    <source>
        <strain evidence="14 15">DSM 18005</strain>
    </source>
</reference>
<feature type="signal peptide" evidence="10">
    <location>
        <begin position="1"/>
        <end position="28"/>
    </location>
</feature>
<dbReference type="GO" id="GO:0043546">
    <property type="term" value="F:molybdopterin cofactor binding"/>
    <property type="evidence" value="ECO:0007669"/>
    <property type="project" value="InterPro"/>
</dbReference>
<dbReference type="InterPro" id="IPR006311">
    <property type="entry name" value="TAT_signal"/>
</dbReference>
<dbReference type="NCBIfam" id="NF011682">
    <property type="entry name" value="PRK15102.1"/>
    <property type="match status" value="1"/>
</dbReference>
<feature type="domain" description="Molybdopterin oxidoreductase N-terminal" evidence="13">
    <location>
        <begin position="44"/>
        <end position="84"/>
    </location>
</feature>
<dbReference type="GO" id="GO:0050626">
    <property type="term" value="F:trimethylamine-N-oxide reductase (cytochrome c) activity"/>
    <property type="evidence" value="ECO:0007669"/>
    <property type="project" value="UniProtKB-EC"/>
</dbReference>
<feature type="domain" description="Molybdopterin oxidoreductase" evidence="11">
    <location>
        <begin position="88"/>
        <end position="558"/>
    </location>
</feature>
<gene>
    <name evidence="14" type="ORF">CP960_10080</name>
</gene>
<evidence type="ECO:0000256" key="2">
    <source>
        <dbReference type="ARBA" id="ARBA00010312"/>
    </source>
</evidence>
<keyword evidence="15" id="KW-1185">Reference proteome</keyword>
<dbReference type="KEGG" id="ahs:AHALO_0087"/>
<dbReference type="InterPro" id="IPR050612">
    <property type="entry name" value="Prok_Mopterin_Oxidored"/>
</dbReference>
<dbReference type="Pfam" id="PF01568">
    <property type="entry name" value="Molydop_binding"/>
    <property type="match status" value="1"/>
</dbReference>
<dbReference type="InterPro" id="IPR009010">
    <property type="entry name" value="Asp_de-COase-like_dom_sf"/>
</dbReference>
<feature type="binding site" evidence="9">
    <location>
        <position position="777"/>
    </location>
    <ligand>
        <name>Mo-bis(molybdopterin guanine dinucleotide)</name>
        <dbReference type="ChEBI" id="CHEBI:60539"/>
    </ligand>
</feature>
<dbReference type="EMBL" id="NXIF01000038">
    <property type="protein sequence ID" value="PKI80289.1"/>
    <property type="molecule type" value="Genomic_DNA"/>
</dbReference>
<evidence type="ECO:0000256" key="5">
    <source>
        <dbReference type="ARBA" id="ARBA00022723"/>
    </source>
</evidence>
<evidence type="ECO:0000256" key="9">
    <source>
        <dbReference type="PIRSR" id="PIRSR606658-1"/>
    </source>
</evidence>
<dbReference type="SUPFAM" id="SSF50692">
    <property type="entry name" value="ADC-like"/>
    <property type="match status" value="1"/>
</dbReference>
<keyword evidence="7" id="KW-0574">Periplasm</keyword>
<dbReference type="InterPro" id="IPR006658">
    <property type="entry name" value="BisC"/>
</dbReference>
<dbReference type="CDD" id="cd02769">
    <property type="entry name" value="MopB_DMSOR-BSOR-TMAOR"/>
    <property type="match status" value="1"/>
</dbReference>
<dbReference type="Gene3D" id="3.40.50.740">
    <property type="match status" value="1"/>
</dbReference>
<dbReference type="PROSITE" id="PS00490">
    <property type="entry name" value="MOLYBDOPTERIN_PROK_2"/>
    <property type="match status" value="1"/>
</dbReference>
<dbReference type="SUPFAM" id="SSF53706">
    <property type="entry name" value="Formate dehydrogenase/DMSO reductase, domains 1-3"/>
    <property type="match status" value="1"/>
</dbReference>
<evidence type="ECO:0000256" key="8">
    <source>
        <dbReference type="ARBA" id="ARBA00023002"/>
    </source>
</evidence>
<dbReference type="InterPro" id="IPR041954">
    <property type="entry name" value="CT_DMSOR/BSOR/TMAOR"/>
</dbReference>
<dbReference type="Gene3D" id="3.90.55.10">
    <property type="entry name" value="Dimethylsulfoxide Reductase, domain 3"/>
    <property type="match status" value="1"/>
</dbReference>